<dbReference type="AlphaFoldDB" id="A0A7C4LJG8"/>
<feature type="chain" id="PRO_5028393951" description="DUF4861 domain-containing protein" evidence="1">
    <location>
        <begin position="23"/>
        <end position="340"/>
    </location>
</feature>
<comment type="caution">
    <text evidence="2">The sequence shown here is derived from an EMBL/GenBank/DDBJ whole genome shotgun (WGS) entry which is preliminary data.</text>
</comment>
<accession>A0A7C4LJG8</accession>
<reference evidence="2" key="1">
    <citation type="journal article" date="2020" name="mSystems">
        <title>Genome- and Community-Level Interaction Insights into Carbon Utilization and Element Cycling Functions of Hydrothermarchaeota in Hydrothermal Sediment.</title>
        <authorList>
            <person name="Zhou Z."/>
            <person name="Liu Y."/>
            <person name="Xu W."/>
            <person name="Pan J."/>
            <person name="Luo Z.H."/>
            <person name="Li M."/>
        </authorList>
    </citation>
    <scope>NUCLEOTIDE SEQUENCE [LARGE SCALE GENOMIC DNA]</scope>
    <source>
        <strain evidence="2">SpSt-508</strain>
    </source>
</reference>
<name>A0A7C4LJG8_9PLAN</name>
<evidence type="ECO:0000256" key="1">
    <source>
        <dbReference type="SAM" id="SignalP"/>
    </source>
</evidence>
<gene>
    <name evidence="2" type="ORF">ENS64_03480</name>
</gene>
<evidence type="ECO:0000313" key="2">
    <source>
        <dbReference type="EMBL" id="HGT38313.1"/>
    </source>
</evidence>
<keyword evidence="1" id="KW-0732">Signal</keyword>
<evidence type="ECO:0008006" key="3">
    <source>
        <dbReference type="Google" id="ProtNLM"/>
    </source>
</evidence>
<feature type="signal peptide" evidence="1">
    <location>
        <begin position="1"/>
        <end position="22"/>
    </location>
</feature>
<sequence length="340" mass="38381">MACRSAWYLLIGACFWCSAAGAEITVEELPDEIRLSTPQLEAAIRKRGYVSGIARQSFLDKKTGARDLGFGLDIADWIMEPGSDEAYREQLEAAGNKELIYLFNNAYHGKTPKRAIEGPQICTQAKELQPEVIRGRDFVAVKQTFRYRTAAPGKKTGSLWTQVLVFPEGVRYYLSMQRIDMVNDSEAAFLRIDMPGHIRHQRGDTFSELYLSYHGRIPSSEFTTDFPPDEKFNYTRGRDPLPERFIRAYAIRNPETGQTGPWLAGMTLEPAVVSEAWCHQRGYVCLIQEFGGRPVRAGESFSAAFVVGFFDSLEEMHAVYDRYKGHTGLTISSDGWSLTR</sequence>
<organism evidence="2">
    <name type="scientific">Schlesneria paludicola</name>
    <dbReference type="NCBI Taxonomy" id="360056"/>
    <lineage>
        <taxon>Bacteria</taxon>
        <taxon>Pseudomonadati</taxon>
        <taxon>Planctomycetota</taxon>
        <taxon>Planctomycetia</taxon>
        <taxon>Planctomycetales</taxon>
        <taxon>Planctomycetaceae</taxon>
        <taxon>Schlesneria</taxon>
    </lineage>
</organism>
<proteinExistence type="predicted"/>
<dbReference type="EMBL" id="DSVQ01000006">
    <property type="protein sequence ID" value="HGT38313.1"/>
    <property type="molecule type" value="Genomic_DNA"/>
</dbReference>
<protein>
    <recommendedName>
        <fullName evidence="3">DUF4861 domain-containing protein</fullName>
    </recommendedName>
</protein>